<dbReference type="AlphaFoldDB" id="A0AAV3QVN3"/>
<dbReference type="Proteomes" id="UP001454036">
    <property type="component" value="Unassembled WGS sequence"/>
</dbReference>
<protein>
    <submittedName>
        <fullName evidence="1">Uncharacterized protein</fullName>
    </submittedName>
</protein>
<evidence type="ECO:0000313" key="1">
    <source>
        <dbReference type="EMBL" id="GAA0167098.1"/>
    </source>
</evidence>
<dbReference type="EMBL" id="BAABME010005966">
    <property type="protein sequence ID" value="GAA0167098.1"/>
    <property type="molecule type" value="Genomic_DNA"/>
</dbReference>
<accession>A0AAV3QVN3</accession>
<organism evidence="1 2">
    <name type="scientific">Lithospermum erythrorhizon</name>
    <name type="common">Purple gromwell</name>
    <name type="synonym">Lithospermum officinale var. erythrorhizon</name>
    <dbReference type="NCBI Taxonomy" id="34254"/>
    <lineage>
        <taxon>Eukaryota</taxon>
        <taxon>Viridiplantae</taxon>
        <taxon>Streptophyta</taxon>
        <taxon>Embryophyta</taxon>
        <taxon>Tracheophyta</taxon>
        <taxon>Spermatophyta</taxon>
        <taxon>Magnoliopsida</taxon>
        <taxon>eudicotyledons</taxon>
        <taxon>Gunneridae</taxon>
        <taxon>Pentapetalae</taxon>
        <taxon>asterids</taxon>
        <taxon>lamiids</taxon>
        <taxon>Boraginales</taxon>
        <taxon>Boraginaceae</taxon>
        <taxon>Boraginoideae</taxon>
        <taxon>Lithospermeae</taxon>
        <taxon>Lithospermum</taxon>
    </lineage>
</organism>
<name>A0AAV3QVN3_LITER</name>
<evidence type="ECO:0000313" key="2">
    <source>
        <dbReference type="Proteomes" id="UP001454036"/>
    </source>
</evidence>
<keyword evidence="2" id="KW-1185">Reference proteome</keyword>
<gene>
    <name evidence="1" type="ORF">LIER_22107</name>
</gene>
<comment type="caution">
    <text evidence="1">The sequence shown here is derived from an EMBL/GenBank/DDBJ whole genome shotgun (WGS) entry which is preliminary data.</text>
</comment>
<reference evidence="1 2" key="1">
    <citation type="submission" date="2024-01" db="EMBL/GenBank/DDBJ databases">
        <title>The complete chloroplast genome sequence of Lithospermum erythrorhizon: insights into the phylogenetic relationship among Boraginaceae species and the maternal lineages of purple gromwells.</title>
        <authorList>
            <person name="Okada T."/>
            <person name="Watanabe K."/>
        </authorList>
    </citation>
    <scope>NUCLEOTIDE SEQUENCE [LARGE SCALE GENOMIC DNA]</scope>
</reference>
<proteinExistence type="predicted"/>
<sequence length="202" mass="22725">MDAEILRDLMKCSLTEEERTPMVLNKEDLAKGVVECEASIYVKIHALGLGFVSIQGFSVAMARAWKVELRKDREGKKFFRVKATIKVNQPVRRLVNFMVGGIRGARYLAYEQLPHLYFHCGLLGHLIRHFLALPEGAKPQKHVVYGLWIKAPMEKSWVAFKSRNGEEPLPTLSIDWGEGVGNHWVEEDGGEGDVAPTIPPGF</sequence>